<dbReference type="EMBL" id="JAUNZN010000033">
    <property type="protein sequence ID" value="KAK4806946.1"/>
    <property type="molecule type" value="Genomic_DNA"/>
</dbReference>
<reference evidence="1 2" key="1">
    <citation type="journal article" date="2023" name="J. Hered.">
        <title>Chromosome-level genome of the wood stork (Mycteria americana) provides insight into avian chromosome evolution.</title>
        <authorList>
            <person name="Flamio R. Jr."/>
            <person name="Ramstad K.M."/>
        </authorList>
    </citation>
    <scope>NUCLEOTIDE SEQUENCE [LARGE SCALE GENOMIC DNA]</scope>
    <source>
        <strain evidence="1">JAX WOST 10</strain>
    </source>
</reference>
<evidence type="ECO:0008006" key="3">
    <source>
        <dbReference type="Google" id="ProtNLM"/>
    </source>
</evidence>
<gene>
    <name evidence="1" type="ORF">QYF61_027313</name>
</gene>
<dbReference type="AlphaFoldDB" id="A0AAN7N939"/>
<evidence type="ECO:0000313" key="2">
    <source>
        <dbReference type="Proteomes" id="UP001333110"/>
    </source>
</evidence>
<evidence type="ECO:0000313" key="1">
    <source>
        <dbReference type="EMBL" id="KAK4806946.1"/>
    </source>
</evidence>
<dbReference type="Proteomes" id="UP001333110">
    <property type="component" value="Unassembled WGS sequence"/>
</dbReference>
<sequence length="310" mass="35009">MAPKLKSSAEIFADSLQNCLWRTNYHICVVITHASLSSKGLPWGSLVVLGGRTGEDQVRDHLRNLKIHKSIGLEEMHSRVLRELADVVAKPLSVIFEKSWQSVTSDRTRGKGLKLRQGRFRLDIRKFYFTERVIKHWNRLPREVVESPSLERSILFNIIFNDLDSGTECTLNKFADDTKLGGVANTPGGCAAVQRDLNRLENWAKKNLINFSKGKCQFFNIHFINGSILGPVLFNVFINDLDAGIEYTLSKFADDTKLGGAVDSLEGREALQRDLDRLESWAITNRMTFNKSNCWFLHLGWCRGLAPAGS</sequence>
<protein>
    <recommendedName>
        <fullName evidence="3">Rna-directed dna polymerase from mobile element jockey-like</fullName>
    </recommendedName>
</protein>
<name>A0AAN7N939_MYCAM</name>
<organism evidence="1 2">
    <name type="scientific">Mycteria americana</name>
    <name type="common">Wood stork</name>
    <dbReference type="NCBI Taxonomy" id="33587"/>
    <lineage>
        <taxon>Eukaryota</taxon>
        <taxon>Metazoa</taxon>
        <taxon>Chordata</taxon>
        <taxon>Craniata</taxon>
        <taxon>Vertebrata</taxon>
        <taxon>Euteleostomi</taxon>
        <taxon>Archelosauria</taxon>
        <taxon>Archosauria</taxon>
        <taxon>Dinosauria</taxon>
        <taxon>Saurischia</taxon>
        <taxon>Theropoda</taxon>
        <taxon>Coelurosauria</taxon>
        <taxon>Aves</taxon>
        <taxon>Neognathae</taxon>
        <taxon>Neoaves</taxon>
        <taxon>Aequornithes</taxon>
        <taxon>Ciconiiformes</taxon>
        <taxon>Ciconiidae</taxon>
        <taxon>Mycteria</taxon>
    </lineage>
</organism>
<comment type="caution">
    <text evidence="1">The sequence shown here is derived from an EMBL/GenBank/DDBJ whole genome shotgun (WGS) entry which is preliminary data.</text>
</comment>
<accession>A0AAN7N939</accession>
<keyword evidence="2" id="KW-1185">Reference proteome</keyword>
<proteinExistence type="predicted"/>
<dbReference type="PANTHER" id="PTHR33332">
    <property type="entry name" value="REVERSE TRANSCRIPTASE DOMAIN-CONTAINING PROTEIN"/>
    <property type="match status" value="1"/>
</dbReference>